<dbReference type="InterPro" id="IPR003439">
    <property type="entry name" value="ABC_transporter-like_ATP-bd"/>
</dbReference>
<accession>A0A5C4MSK4</accession>
<gene>
    <name evidence="5" type="ORF">FHG66_14395</name>
</gene>
<keyword evidence="1" id="KW-0813">Transport</keyword>
<dbReference type="GO" id="GO:0022857">
    <property type="term" value="F:transmembrane transporter activity"/>
    <property type="evidence" value="ECO:0007669"/>
    <property type="project" value="TreeGrafter"/>
</dbReference>
<dbReference type="GO" id="GO:0016887">
    <property type="term" value="F:ATP hydrolysis activity"/>
    <property type="evidence" value="ECO:0007669"/>
    <property type="project" value="InterPro"/>
</dbReference>
<comment type="caution">
    <text evidence="5">The sequence shown here is derived from an EMBL/GenBank/DDBJ whole genome shotgun (WGS) entry which is preliminary data.</text>
</comment>
<dbReference type="InterPro" id="IPR015854">
    <property type="entry name" value="ABC_transpr_LolD-like"/>
</dbReference>
<name>A0A5C4MSK4_9RHOB</name>
<keyword evidence="6" id="KW-1185">Reference proteome</keyword>
<proteinExistence type="predicted"/>
<dbReference type="CDD" id="cd03255">
    <property type="entry name" value="ABC_MJ0796_LolCDE_FtsE"/>
    <property type="match status" value="1"/>
</dbReference>
<dbReference type="PANTHER" id="PTHR24220">
    <property type="entry name" value="IMPORT ATP-BINDING PROTEIN"/>
    <property type="match status" value="1"/>
</dbReference>
<dbReference type="PROSITE" id="PS00211">
    <property type="entry name" value="ABC_TRANSPORTER_1"/>
    <property type="match status" value="1"/>
</dbReference>
<evidence type="ECO:0000256" key="3">
    <source>
        <dbReference type="ARBA" id="ARBA00022840"/>
    </source>
</evidence>
<dbReference type="InterPro" id="IPR017871">
    <property type="entry name" value="ABC_transporter-like_CS"/>
</dbReference>
<reference evidence="5 6" key="1">
    <citation type="submission" date="2019-06" db="EMBL/GenBank/DDBJ databases">
        <title>YIM 131921 draft genome.</title>
        <authorList>
            <person name="Jiang L."/>
        </authorList>
    </citation>
    <scope>NUCLEOTIDE SEQUENCE [LARGE SCALE GENOMIC DNA]</scope>
    <source>
        <strain evidence="5 6">YIM 131921</strain>
    </source>
</reference>
<dbReference type="SUPFAM" id="SSF52540">
    <property type="entry name" value="P-loop containing nucleoside triphosphate hydrolases"/>
    <property type="match status" value="1"/>
</dbReference>
<dbReference type="PANTHER" id="PTHR24220:SF659">
    <property type="entry name" value="TRANSPORTER, PUTATIVE-RELATED"/>
    <property type="match status" value="1"/>
</dbReference>
<dbReference type="EMBL" id="VDFU01000018">
    <property type="protein sequence ID" value="TNC48308.1"/>
    <property type="molecule type" value="Genomic_DNA"/>
</dbReference>
<dbReference type="GO" id="GO:0005524">
    <property type="term" value="F:ATP binding"/>
    <property type="evidence" value="ECO:0007669"/>
    <property type="project" value="UniProtKB-KW"/>
</dbReference>
<dbReference type="SMART" id="SM00382">
    <property type="entry name" value="AAA"/>
    <property type="match status" value="1"/>
</dbReference>
<evidence type="ECO:0000256" key="2">
    <source>
        <dbReference type="ARBA" id="ARBA00022741"/>
    </source>
</evidence>
<keyword evidence="3 5" id="KW-0067">ATP-binding</keyword>
<dbReference type="Pfam" id="PF00005">
    <property type="entry name" value="ABC_tran"/>
    <property type="match status" value="1"/>
</dbReference>
<dbReference type="InterPro" id="IPR027417">
    <property type="entry name" value="P-loop_NTPase"/>
</dbReference>
<dbReference type="PROSITE" id="PS50893">
    <property type="entry name" value="ABC_TRANSPORTER_2"/>
    <property type="match status" value="1"/>
</dbReference>
<dbReference type="GO" id="GO:0005886">
    <property type="term" value="C:plasma membrane"/>
    <property type="evidence" value="ECO:0007669"/>
    <property type="project" value="TreeGrafter"/>
</dbReference>
<protein>
    <submittedName>
        <fullName evidence="5">ABC transporter ATP-binding protein</fullName>
    </submittedName>
</protein>
<dbReference type="Proteomes" id="UP000305887">
    <property type="component" value="Unassembled WGS sequence"/>
</dbReference>
<dbReference type="OrthoDB" id="9786950at2"/>
<evidence type="ECO:0000256" key="1">
    <source>
        <dbReference type="ARBA" id="ARBA00022448"/>
    </source>
</evidence>
<sequence>MLRSPEGAGPGLGSRLGLTEVPALLTVRGVEKSFMGPDGPVPVLRGADLDLSRGCTLALTGESGSGKSTLLHLIGGLDRPDGGSIRLGDTEVTTLDDRGRAQLRRESVGVVFQQFNLVPSLDAGANIAFQARLKGNRDPAWEQELAERLCLAPHLHKYPEELSGGQQQRVAIARTLAARPILVLADEPTGNLDEASSGAVLDLMMQLVAETGAALLTVTHSEQVAERMDTRVHLRGGRVA</sequence>
<keyword evidence="2" id="KW-0547">Nucleotide-binding</keyword>
<evidence type="ECO:0000313" key="6">
    <source>
        <dbReference type="Proteomes" id="UP000305887"/>
    </source>
</evidence>
<organism evidence="5 6">
    <name type="scientific">Rubellimicrobium rubrum</name>
    <dbReference type="NCBI Taxonomy" id="2585369"/>
    <lineage>
        <taxon>Bacteria</taxon>
        <taxon>Pseudomonadati</taxon>
        <taxon>Pseudomonadota</taxon>
        <taxon>Alphaproteobacteria</taxon>
        <taxon>Rhodobacterales</taxon>
        <taxon>Roseobacteraceae</taxon>
        <taxon>Rubellimicrobium</taxon>
    </lineage>
</organism>
<dbReference type="AlphaFoldDB" id="A0A5C4MSK4"/>
<dbReference type="Gene3D" id="3.40.50.300">
    <property type="entry name" value="P-loop containing nucleotide triphosphate hydrolases"/>
    <property type="match status" value="1"/>
</dbReference>
<dbReference type="InterPro" id="IPR017911">
    <property type="entry name" value="MacB-like_ATP-bd"/>
</dbReference>
<dbReference type="InterPro" id="IPR003593">
    <property type="entry name" value="AAA+_ATPase"/>
</dbReference>
<feature type="domain" description="ABC transporter" evidence="4">
    <location>
        <begin position="25"/>
        <end position="240"/>
    </location>
</feature>
<evidence type="ECO:0000313" key="5">
    <source>
        <dbReference type="EMBL" id="TNC48308.1"/>
    </source>
</evidence>
<evidence type="ECO:0000259" key="4">
    <source>
        <dbReference type="PROSITE" id="PS50893"/>
    </source>
</evidence>